<evidence type="ECO:0000256" key="1">
    <source>
        <dbReference type="SAM" id="MobiDB-lite"/>
    </source>
</evidence>
<dbReference type="AlphaFoldDB" id="A0A9D4VHS3"/>
<feature type="compositionally biased region" description="Polar residues" evidence="1">
    <location>
        <begin position="124"/>
        <end position="172"/>
    </location>
</feature>
<organism evidence="2 3">
    <name type="scientific">Pisum sativum</name>
    <name type="common">Garden pea</name>
    <name type="synonym">Lathyrus oleraceus</name>
    <dbReference type="NCBI Taxonomy" id="3888"/>
    <lineage>
        <taxon>Eukaryota</taxon>
        <taxon>Viridiplantae</taxon>
        <taxon>Streptophyta</taxon>
        <taxon>Embryophyta</taxon>
        <taxon>Tracheophyta</taxon>
        <taxon>Spermatophyta</taxon>
        <taxon>Magnoliopsida</taxon>
        <taxon>eudicotyledons</taxon>
        <taxon>Gunneridae</taxon>
        <taxon>Pentapetalae</taxon>
        <taxon>rosids</taxon>
        <taxon>fabids</taxon>
        <taxon>Fabales</taxon>
        <taxon>Fabaceae</taxon>
        <taxon>Papilionoideae</taxon>
        <taxon>50 kb inversion clade</taxon>
        <taxon>NPAAA clade</taxon>
        <taxon>Hologalegina</taxon>
        <taxon>IRL clade</taxon>
        <taxon>Fabeae</taxon>
        <taxon>Lathyrus</taxon>
    </lineage>
</organism>
<evidence type="ECO:0000313" key="2">
    <source>
        <dbReference type="EMBL" id="KAI5384163.1"/>
    </source>
</evidence>
<accession>A0A9D4VHS3</accession>
<name>A0A9D4VHS3_PEA</name>
<dbReference type="Proteomes" id="UP001058974">
    <property type="component" value="Chromosome 7"/>
</dbReference>
<comment type="caution">
    <text evidence="2">The sequence shown here is derived from an EMBL/GenBank/DDBJ whole genome shotgun (WGS) entry which is preliminary data.</text>
</comment>
<keyword evidence="3" id="KW-1185">Reference proteome</keyword>
<reference evidence="2 3" key="1">
    <citation type="journal article" date="2022" name="Nat. Genet.">
        <title>Improved pea reference genome and pan-genome highlight genomic features and evolutionary characteristics.</title>
        <authorList>
            <person name="Yang T."/>
            <person name="Liu R."/>
            <person name="Luo Y."/>
            <person name="Hu S."/>
            <person name="Wang D."/>
            <person name="Wang C."/>
            <person name="Pandey M.K."/>
            <person name="Ge S."/>
            <person name="Xu Q."/>
            <person name="Li N."/>
            <person name="Li G."/>
            <person name="Huang Y."/>
            <person name="Saxena R.K."/>
            <person name="Ji Y."/>
            <person name="Li M."/>
            <person name="Yan X."/>
            <person name="He Y."/>
            <person name="Liu Y."/>
            <person name="Wang X."/>
            <person name="Xiang C."/>
            <person name="Varshney R.K."/>
            <person name="Ding H."/>
            <person name="Gao S."/>
            <person name="Zong X."/>
        </authorList>
    </citation>
    <scope>NUCLEOTIDE SEQUENCE [LARGE SCALE GENOMIC DNA]</scope>
    <source>
        <strain evidence="2 3">cv. Zhongwan 6</strain>
    </source>
</reference>
<dbReference type="EMBL" id="JAMSHJ010000007">
    <property type="protein sequence ID" value="KAI5384163.1"/>
    <property type="molecule type" value="Genomic_DNA"/>
</dbReference>
<feature type="region of interest" description="Disordered" evidence="1">
    <location>
        <begin position="103"/>
        <end position="181"/>
    </location>
</feature>
<dbReference type="Gramene" id="Psat07G0124500-T1">
    <property type="protein sequence ID" value="KAI5384163.1"/>
    <property type="gene ID" value="KIW84_071245"/>
</dbReference>
<evidence type="ECO:0000313" key="3">
    <source>
        <dbReference type="Proteomes" id="UP001058974"/>
    </source>
</evidence>
<proteinExistence type="predicted"/>
<gene>
    <name evidence="2" type="ORF">KIW84_071245</name>
</gene>
<protein>
    <submittedName>
        <fullName evidence="2">Uncharacterized protein</fullName>
    </submittedName>
</protein>
<sequence>MNRCSTSAIKLDRWPHKVMSIPRKRLDKEVAMSGHWRPTWAMDEKFQKLVGIPYRHVVAVIGFRKHNPEMFVDNVIIGKNIPFVMVLLCTKCDKFGHNIQSCKSKKQDPNALKRKKKVKDDAGNVNQIGNKAGTKTETDINTTHPAMQTATDINTTNLAMQTESDINTTSANKKGKSKVKQ</sequence>